<comment type="caution">
    <text evidence="2">The sequence shown here is derived from an EMBL/GenBank/DDBJ whole genome shotgun (WGS) entry which is preliminary data.</text>
</comment>
<feature type="region of interest" description="Disordered" evidence="1">
    <location>
        <begin position="1"/>
        <end position="25"/>
    </location>
</feature>
<evidence type="ECO:0000313" key="3">
    <source>
        <dbReference type="Proteomes" id="UP000618818"/>
    </source>
</evidence>
<evidence type="ECO:0000313" key="2">
    <source>
        <dbReference type="EMBL" id="MBD3924441.1"/>
    </source>
</evidence>
<keyword evidence="3" id="KW-1185">Reference proteome</keyword>
<dbReference type="InterPro" id="IPR025338">
    <property type="entry name" value="DUF4244"/>
</dbReference>
<dbReference type="EMBL" id="JACXYZ010000001">
    <property type="protein sequence ID" value="MBD3924441.1"/>
    <property type="molecule type" value="Genomic_DNA"/>
</dbReference>
<organism evidence="2 3">
    <name type="scientific">Nocardioides cavernae</name>
    <dbReference type="NCBI Taxonomy" id="1921566"/>
    <lineage>
        <taxon>Bacteria</taxon>
        <taxon>Bacillati</taxon>
        <taxon>Actinomycetota</taxon>
        <taxon>Actinomycetes</taxon>
        <taxon>Propionibacteriales</taxon>
        <taxon>Nocardioidaceae</taxon>
        <taxon>Nocardioides</taxon>
    </lineage>
</organism>
<name>A0ABR8NB17_9ACTN</name>
<protein>
    <submittedName>
        <fullName evidence="2">DUF4244 domain-containing protein</fullName>
    </submittedName>
</protein>
<dbReference type="Proteomes" id="UP000618818">
    <property type="component" value="Unassembled WGS sequence"/>
</dbReference>
<gene>
    <name evidence="2" type="ORF">IEZ26_07415</name>
</gene>
<dbReference type="Pfam" id="PF14029">
    <property type="entry name" value="DUF4244"/>
    <property type="match status" value="1"/>
</dbReference>
<reference evidence="2 3" key="1">
    <citation type="submission" date="2020-09" db="EMBL/GenBank/DDBJ databases">
        <title>novel species in genus Nocardioides.</title>
        <authorList>
            <person name="Zhang G."/>
        </authorList>
    </citation>
    <scope>NUCLEOTIDE SEQUENCE [LARGE SCALE GENOMIC DNA]</scope>
    <source>
        <strain evidence="2 3">KCTC 39551</strain>
    </source>
</reference>
<evidence type="ECO:0000256" key="1">
    <source>
        <dbReference type="SAM" id="MobiDB-lite"/>
    </source>
</evidence>
<accession>A0ABR8NB17</accession>
<proteinExistence type="predicted"/>
<sequence>MKVTRHLGRNRWGGSGRSARSDRSGMEAGITTAEYAVGTAAGAGFAGLLYTLLTGAFGDQLLGRLFKHVMGLLGIG</sequence>